<dbReference type="Proteomes" id="UP001314169">
    <property type="component" value="Chromosome 8"/>
</dbReference>
<evidence type="ECO:0000313" key="1">
    <source>
        <dbReference type="EMBL" id="CAK6448160.1"/>
    </source>
</evidence>
<organism evidence="1 2">
    <name type="scientific">Pipistrellus nathusii</name>
    <name type="common">Nathusius' pipistrelle</name>
    <dbReference type="NCBI Taxonomy" id="59473"/>
    <lineage>
        <taxon>Eukaryota</taxon>
        <taxon>Metazoa</taxon>
        <taxon>Chordata</taxon>
        <taxon>Craniata</taxon>
        <taxon>Vertebrata</taxon>
        <taxon>Euteleostomi</taxon>
        <taxon>Mammalia</taxon>
        <taxon>Eutheria</taxon>
        <taxon>Laurasiatheria</taxon>
        <taxon>Chiroptera</taxon>
        <taxon>Yangochiroptera</taxon>
        <taxon>Vespertilionidae</taxon>
        <taxon>Pipistrellus</taxon>
    </lineage>
</organism>
<keyword evidence="2" id="KW-1185">Reference proteome</keyword>
<accession>A0ABP0ACJ4</accession>
<name>A0ABP0ACJ4_PIPNA</name>
<evidence type="ECO:0000313" key="2">
    <source>
        <dbReference type="Proteomes" id="UP001314169"/>
    </source>
</evidence>
<reference evidence="1" key="1">
    <citation type="submission" date="2023-12" db="EMBL/GenBank/DDBJ databases">
        <authorList>
            <person name="Brown T."/>
        </authorList>
    </citation>
    <scope>NUCLEOTIDE SEQUENCE</scope>
</reference>
<sequence length="123" mass="14136">MVSQSLVLLAHRRPAACFIAGIIQIYQEPCARMNFYFFEAIDTVGYFLEIGMLIKYDWSWKGYGRNVFHFTSCIEPDLTLFYSLLCIQWNGKQVTSDLFRKCNLVPALGKLSCLVFILSGKKC</sequence>
<protein>
    <submittedName>
        <fullName evidence="1">Uncharacterized protein</fullName>
    </submittedName>
</protein>
<proteinExistence type="predicted"/>
<gene>
    <name evidence="1" type="ORF">MPIPNATIZW_LOCUS16466</name>
</gene>
<dbReference type="EMBL" id="OY882865">
    <property type="protein sequence ID" value="CAK6448160.1"/>
    <property type="molecule type" value="Genomic_DNA"/>
</dbReference>